<sequence>MAECKYEVVGLALVTLALLISLCINVILCIRRKAILRGDECCYPHIHDTESVSHYFHNFNDDEPQENHHNHDEQQENPIYGNINADRRGSVEVCYEMMTVQHARDRMKSVDPDLNYASLDLKVANKHKKKNRHQQSHAQGRNKLQDQVPVRLTPPVNAFLEVEADVDAQLPSRDTSTMVSHSSIYLNSQQIAQETVDMGRERELENAGWEDSASREWEGEEESMGRKDRHGRSNGSVRTQLLDVEAIHSVTDHFISSFNHNSVQQD</sequence>
<dbReference type="EMBL" id="CM011683">
    <property type="protein sequence ID" value="TMS14302.1"/>
    <property type="molecule type" value="Genomic_DNA"/>
</dbReference>
<proteinExistence type="predicted"/>
<organism evidence="1 2">
    <name type="scientific">Larimichthys crocea</name>
    <name type="common">Large yellow croaker</name>
    <name type="synonym">Pseudosciaena crocea</name>
    <dbReference type="NCBI Taxonomy" id="215358"/>
    <lineage>
        <taxon>Eukaryota</taxon>
        <taxon>Metazoa</taxon>
        <taxon>Chordata</taxon>
        <taxon>Craniata</taxon>
        <taxon>Vertebrata</taxon>
        <taxon>Euteleostomi</taxon>
        <taxon>Actinopterygii</taxon>
        <taxon>Neopterygii</taxon>
        <taxon>Teleostei</taxon>
        <taxon>Neoteleostei</taxon>
        <taxon>Acanthomorphata</taxon>
        <taxon>Eupercaria</taxon>
        <taxon>Sciaenidae</taxon>
        <taxon>Larimichthys</taxon>
    </lineage>
</organism>
<accession>A0ACD3R3Z7</accession>
<dbReference type="Proteomes" id="UP000793456">
    <property type="component" value="Chromosome X"/>
</dbReference>
<comment type="caution">
    <text evidence="1">The sequence shown here is derived from an EMBL/GenBank/DDBJ whole genome shotgun (WGS) entry which is preliminary data.</text>
</comment>
<evidence type="ECO:0000313" key="1">
    <source>
        <dbReference type="EMBL" id="TMS14302.1"/>
    </source>
</evidence>
<protein>
    <submittedName>
        <fullName evidence="1">Uncharacterized protein</fullName>
    </submittedName>
</protein>
<name>A0ACD3R3Z7_LARCR</name>
<reference evidence="1" key="1">
    <citation type="submission" date="2018-11" db="EMBL/GenBank/DDBJ databases">
        <title>The sequence and de novo assembly of Larimichthys crocea genome using PacBio and Hi-C technologies.</title>
        <authorList>
            <person name="Xu P."/>
            <person name="Chen B."/>
            <person name="Zhou Z."/>
            <person name="Ke Q."/>
            <person name="Wu Y."/>
            <person name="Bai H."/>
            <person name="Pu F."/>
        </authorList>
    </citation>
    <scope>NUCLEOTIDE SEQUENCE</scope>
    <source>
        <tissue evidence="1">Muscle</tissue>
    </source>
</reference>
<gene>
    <name evidence="1" type="ORF">E3U43_022782</name>
</gene>
<keyword evidence="2" id="KW-1185">Reference proteome</keyword>
<evidence type="ECO:0000313" key="2">
    <source>
        <dbReference type="Proteomes" id="UP000793456"/>
    </source>
</evidence>